<keyword evidence="3" id="KW-1185">Reference proteome</keyword>
<keyword evidence="1" id="KW-1133">Transmembrane helix</keyword>
<dbReference type="VEuPathDB" id="FungiDB:PSHT_15337"/>
<comment type="caution">
    <text evidence="2">The sequence shown here is derived from an EMBL/GenBank/DDBJ whole genome shotgun (WGS) entry which is preliminary data.</text>
</comment>
<gene>
    <name evidence="2" type="ORF">PSTT_16198</name>
</gene>
<dbReference type="OrthoDB" id="2505500at2759"/>
<dbReference type="VEuPathDB" id="FungiDB:PSTT_16198"/>
<keyword evidence="1" id="KW-0812">Transmembrane</keyword>
<name>A0A2S4UE28_9BASI</name>
<reference evidence="2" key="1">
    <citation type="submission" date="2017-12" db="EMBL/GenBank/DDBJ databases">
        <title>Gene loss provides genomic basis for host adaptation in cereal stripe rust fungi.</title>
        <authorList>
            <person name="Xia C."/>
        </authorList>
    </citation>
    <scope>NUCLEOTIDE SEQUENCE [LARGE SCALE GENOMIC DNA]</scope>
    <source>
        <strain evidence="2">93-210</strain>
    </source>
</reference>
<dbReference type="Proteomes" id="UP000239156">
    <property type="component" value="Unassembled WGS sequence"/>
</dbReference>
<evidence type="ECO:0000313" key="3">
    <source>
        <dbReference type="Proteomes" id="UP000239156"/>
    </source>
</evidence>
<proteinExistence type="predicted"/>
<feature type="transmembrane region" description="Helical" evidence="1">
    <location>
        <begin position="56"/>
        <end position="80"/>
    </location>
</feature>
<keyword evidence="1" id="KW-0472">Membrane</keyword>
<evidence type="ECO:0000256" key="1">
    <source>
        <dbReference type="SAM" id="Phobius"/>
    </source>
</evidence>
<accession>A0A2S4UE28</accession>
<dbReference type="EMBL" id="PKSL01000339">
    <property type="protein sequence ID" value="POV95537.1"/>
    <property type="molecule type" value="Genomic_DNA"/>
</dbReference>
<protein>
    <submittedName>
        <fullName evidence="2">Uncharacterized protein</fullName>
    </submittedName>
</protein>
<organism evidence="2 3">
    <name type="scientific">Puccinia striiformis</name>
    <dbReference type="NCBI Taxonomy" id="27350"/>
    <lineage>
        <taxon>Eukaryota</taxon>
        <taxon>Fungi</taxon>
        <taxon>Dikarya</taxon>
        <taxon>Basidiomycota</taxon>
        <taxon>Pucciniomycotina</taxon>
        <taxon>Pucciniomycetes</taxon>
        <taxon>Pucciniales</taxon>
        <taxon>Pucciniaceae</taxon>
        <taxon>Puccinia</taxon>
    </lineage>
</organism>
<feature type="transmembrane region" description="Helical" evidence="1">
    <location>
        <begin position="23"/>
        <end position="44"/>
    </location>
</feature>
<sequence length="375" mass="42942">MAKSHKASSSEHHCRHTSSDSKAWSMILLYPIRFFGMSLVKLLTSILAHPRQTFTAIILTVLVFYFFYIIDNIVALVLPFKPFDMLYSHVKMSLRGTLVVIFSSVLNLIKGFSEPLLMAAGICGGAIEQRSSYSMPRPLKNIYHPLRLTSSVLVSLNQTEKSVLETTDLWQLSNALLFMDMKLGNHTKISSQVRNLANVYSRFTDEIEKLDLAGIHTIELISQEYFKMIYQSKHTETQVINSMSKLSNYEVANLQANVNQTIKLACNLLAEQDATSVLFHDEISSLERAQYRRGLWIFRKGGYKMAEIKETMAFLHQNKIDLKRSWFALEMQRRKLVLFLEKTQQMKVYMSNVVGETAGLELIFAHFSEVSQKSK</sequence>
<evidence type="ECO:0000313" key="2">
    <source>
        <dbReference type="EMBL" id="POV95537.1"/>
    </source>
</evidence>